<evidence type="ECO:0000313" key="3">
    <source>
        <dbReference type="Proteomes" id="UP000326509"/>
    </source>
</evidence>
<keyword evidence="1" id="KW-0472">Membrane</keyword>
<dbReference type="InterPro" id="IPR008620">
    <property type="entry name" value="FixH"/>
</dbReference>
<organism evidence="2 3">
    <name type="scientific">Patiriisocius marinus</name>
    <dbReference type="NCBI Taxonomy" id="1397112"/>
    <lineage>
        <taxon>Bacteria</taxon>
        <taxon>Pseudomonadati</taxon>
        <taxon>Bacteroidota</taxon>
        <taxon>Flavobacteriia</taxon>
        <taxon>Flavobacteriales</taxon>
        <taxon>Flavobacteriaceae</taxon>
        <taxon>Patiriisocius</taxon>
    </lineage>
</organism>
<sequence>MKWNWGTGIVVGMVAFMAFILYMVITMSTNKKFSYDLVTEEYYAKEMAYQTEIDAETNINDLSGQFEGKKTKDGWLLTFPNEIEASKVKGKVFLYRPSNQKLDFDLPLVLSGSNLLIPDNKLIGGRWNITIEFEQNGTEYLYKKSITY</sequence>
<keyword evidence="1" id="KW-1133">Transmembrane helix</keyword>
<proteinExistence type="predicted"/>
<protein>
    <submittedName>
        <fullName evidence="2">Cytochrome Cbb3 oxidase maturation protein CcoH</fullName>
    </submittedName>
</protein>
<dbReference type="OrthoDB" id="1493774at2"/>
<reference evidence="2 3" key="1">
    <citation type="submission" date="2019-08" db="EMBL/GenBank/DDBJ databases">
        <title>Draft genome sequence of Ulvibacter marinus type strain NBRC 109484.</title>
        <authorList>
            <person name="Kawano K."/>
            <person name="Ushijima N."/>
            <person name="Kihara M."/>
            <person name="Itoh H."/>
        </authorList>
    </citation>
    <scope>NUCLEOTIDE SEQUENCE [LARGE SCALE GENOMIC DNA]</scope>
    <source>
        <strain evidence="2 3">NBRC 109484</strain>
    </source>
</reference>
<dbReference type="Proteomes" id="UP000326509">
    <property type="component" value="Unassembled WGS sequence"/>
</dbReference>
<keyword evidence="3" id="KW-1185">Reference proteome</keyword>
<evidence type="ECO:0000313" key="2">
    <source>
        <dbReference type="EMBL" id="GER58092.1"/>
    </source>
</evidence>
<dbReference type="Pfam" id="PF05751">
    <property type="entry name" value="FixH"/>
    <property type="match status" value="1"/>
</dbReference>
<name>A0A5J4IV50_9FLAO</name>
<feature type="transmembrane region" description="Helical" evidence="1">
    <location>
        <begin position="6"/>
        <end position="25"/>
    </location>
</feature>
<evidence type="ECO:0000256" key="1">
    <source>
        <dbReference type="SAM" id="Phobius"/>
    </source>
</evidence>
<dbReference type="EMBL" id="BKCG01000001">
    <property type="protein sequence ID" value="GER58092.1"/>
    <property type="molecule type" value="Genomic_DNA"/>
</dbReference>
<keyword evidence="1" id="KW-0812">Transmembrane</keyword>
<comment type="caution">
    <text evidence="2">The sequence shown here is derived from an EMBL/GenBank/DDBJ whole genome shotgun (WGS) entry which is preliminary data.</text>
</comment>
<accession>A0A5J4IV50</accession>
<dbReference type="RefSeq" id="WP_151672187.1">
    <property type="nucleotide sequence ID" value="NZ_BKCG01000001.1"/>
</dbReference>
<dbReference type="AlphaFoldDB" id="A0A5J4IV50"/>
<gene>
    <name evidence="2" type="primary">ccoH</name>
    <name evidence="2" type="ORF">ULMA_02000</name>
</gene>